<evidence type="ECO:0000256" key="14">
    <source>
        <dbReference type="RuleBase" id="RU000461"/>
    </source>
</evidence>
<name>A0A1B0GHU2_LUTLO</name>
<dbReference type="GO" id="GO:0020037">
    <property type="term" value="F:heme binding"/>
    <property type="evidence" value="ECO:0007669"/>
    <property type="project" value="InterPro"/>
</dbReference>
<dbReference type="GeneID" id="129790874"/>
<keyword evidence="12 15" id="KW-0472">Membrane</keyword>
<protein>
    <recommendedName>
        <fullName evidence="18">Cytochrome</fullName>
    </recommendedName>
</protein>
<keyword evidence="9 14" id="KW-0560">Oxidoreductase</keyword>
<dbReference type="GO" id="GO:0005789">
    <property type="term" value="C:endoplasmic reticulum membrane"/>
    <property type="evidence" value="ECO:0007669"/>
    <property type="project" value="UniProtKB-SubCell"/>
</dbReference>
<dbReference type="InterPro" id="IPR017972">
    <property type="entry name" value="Cyt_P450_CS"/>
</dbReference>
<evidence type="ECO:0000313" key="17">
    <source>
        <dbReference type="Proteomes" id="UP000092461"/>
    </source>
</evidence>
<dbReference type="SUPFAM" id="SSF48264">
    <property type="entry name" value="Cytochrome P450"/>
    <property type="match status" value="1"/>
</dbReference>
<dbReference type="RefSeq" id="XP_055684667.1">
    <property type="nucleotide sequence ID" value="XM_055828692.1"/>
</dbReference>
<dbReference type="Pfam" id="PF00067">
    <property type="entry name" value="p450"/>
    <property type="match status" value="1"/>
</dbReference>
<dbReference type="GO" id="GO:0016705">
    <property type="term" value="F:oxidoreductase activity, acting on paired donors, with incorporation or reduction of molecular oxygen"/>
    <property type="evidence" value="ECO:0007669"/>
    <property type="project" value="InterPro"/>
</dbReference>
<evidence type="ECO:0000256" key="13">
    <source>
        <dbReference type="PIRSR" id="PIRSR602401-1"/>
    </source>
</evidence>
<dbReference type="Proteomes" id="UP000092461">
    <property type="component" value="Unassembled WGS sequence"/>
</dbReference>
<evidence type="ECO:0000256" key="11">
    <source>
        <dbReference type="ARBA" id="ARBA00023033"/>
    </source>
</evidence>
<evidence type="ECO:0000256" key="12">
    <source>
        <dbReference type="ARBA" id="ARBA00023136"/>
    </source>
</evidence>
<keyword evidence="15" id="KW-1133">Transmembrane helix</keyword>
<proteinExistence type="inferred from homology"/>
<keyword evidence="6 13" id="KW-0479">Metal-binding</keyword>
<dbReference type="KEGG" id="lll:129790874"/>
<evidence type="ECO:0000256" key="6">
    <source>
        <dbReference type="ARBA" id="ARBA00022723"/>
    </source>
</evidence>
<dbReference type="EMBL" id="AJWK01005605">
    <property type="status" value="NOT_ANNOTATED_CDS"/>
    <property type="molecule type" value="Genomic_DNA"/>
</dbReference>
<organism evidence="16 17">
    <name type="scientific">Lutzomyia longipalpis</name>
    <name type="common">Sand fly</name>
    <dbReference type="NCBI Taxonomy" id="7200"/>
    <lineage>
        <taxon>Eukaryota</taxon>
        <taxon>Metazoa</taxon>
        <taxon>Ecdysozoa</taxon>
        <taxon>Arthropoda</taxon>
        <taxon>Hexapoda</taxon>
        <taxon>Insecta</taxon>
        <taxon>Pterygota</taxon>
        <taxon>Neoptera</taxon>
        <taxon>Endopterygota</taxon>
        <taxon>Diptera</taxon>
        <taxon>Nematocera</taxon>
        <taxon>Psychodoidea</taxon>
        <taxon>Psychodidae</taxon>
        <taxon>Lutzomyia</taxon>
        <taxon>Lutzomyia</taxon>
    </lineage>
</organism>
<feature type="binding site" description="axial binding residue" evidence="13">
    <location>
        <position position="444"/>
    </location>
    <ligand>
        <name>heme</name>
        <dbReference type="ChEBI" id="CHEBI:30413"/>
    </ligand>
    <ligandPart>
        <name>Fe</name>
        <dbReference type="ChEBI" id="CHEBI:18248"/>
    </ligandPart>
</feature>
<reference evidence="16" key="1">
    <citation type="submission" date="2020-05" db="UniProtKB">
        <authorList>
            <consortium name="EnsemblMetazoa"/>
        </authorList>
    </citation>
    <scope>IDENTIFICATION</scope>
    <source>
        <strain evidence="16">Jacobina</strain>
    </source>
</reference>
<evidence type="ECO:0000256" key="8">
    <source>
        <dbReference type="ARBA" id="ARBA00022848"/>
    </source>
</evidence>
<dbReference type="OrthoDB" id="2789670at2759"/>
<feature type="transmembrane region" description="Helical" evidence="15">
    <location>
        <begin position="6"/>
        <end position="25"/>
    </location>
</feature>
<evidence type="ECO:0000256" key="4">
    <source>
        <dbReference type="ARBA" id="ARBA00010617"/>
    </source>
</evidence>
<dbReference type="CDD" id="cd11056">
    <property type="entry name" value="CYP6-like"/>
    <property type="match status" value="1"/>
</dbReference>
<dbReference type="VEuPathDB" id="VectorBase:LLONM1_004982"/>
<dbReference type="FunFam" id="1.10.630.10:FF:000042">
    <property type="entry name" value="Cytochrome P450"/>
    <property type="match status" value="1"/>
</dbReference>
<dbReference type="Gene3D" id="1.10.630.10">
    <property type="entry name" value="Cytochrome P450"/>
    <property type="match status" value="1"/>
</dbReference>
<evidence type="ECO:0008006" key="18">
    <source>
        <dbReference type="Google" id="ProtNLM"/>
    </source>
</evidence>
<comment type="similarity">
    <text evidence="4 14">Belongs to the cytochrome P450 family.</text>
</comment>
<keyword evidence="8" id="KW-0492">Microsome</keyword>
<dbReference type="InterPro" id="IPR036396">
    <property type="entry name" value="Cyt_P450_sf"/>
</dbReference>
<evidence type="ECO:0000256" key="3">
    <source>
        <dbReference type="ARBA" id="ARBA00004406"/>
    </source>
</evidence>
<dbReference type="PANTHER" id="PTHR24292:SF104">
    <property type="entry name" value="CYTOCHROME P450 308A1-RELATED"/>
    <property type="match status" value="1"/>
</dbReference>
<keyword evidence="5 13" id="KW-0349">Heme</keyword>
<dbReference type="PROSITE" id="PS00086">
    <property type="entry name" value="CYTOCHROME_P450"/>
    <property type="match status" value="1"/>
</dbReference>
<dbReference type="AlphaFoldDB" id="A0A1B0GHU2"/>
<keyword evidence="7" id="KW-0256">Endoplasmic reticulum</keyword>
<dbReference type="PANTHER" id="PTHR24292">
    <property type="entry name" value="CYTOCHROME P450"/>
    <property type="match status" value="1"/>
</dbReference>
<comment type="cofactor">
    <cofactor evidence="1 13">
        <name>heme</name>
        <dbReference type="ChEBI" id="CHEBI:30413"/>
    </cofactor>
</comment>
<evidence type="ECO:0000313" key="16">
    <source>
        <dbReference type="EnsemblMetazoa" id="LLOJ001642-PA"/>
    </source>
</evidence>
<dbReference type="InterPro" id="IPR050476">
    <property type="entry name" value="Insect_CytP450_Detox"/>
</dbReference>
<dbReference type="InterPro" id="IPR001128">
    <property type="entry name" value="Cyt_P450"/>
</dbReference>
<evidence type="ECO:0000256" key="1">
    <source>
        <dbReference type="ARBA" id="ARBA00001971"/>
    </source>
</evidence>
<keyword evidence="11 14" id="KW-0503">Monooxygenase</keyword>
<dbReference type="GO" id="GO:0005506">
    <property type="term" value="F:iron ion binding"/>
    <property type="evidence" value="ECO:0007669"/>
    <property type="project" value="InterPro"/>
</dbReference>
<keyword evidence="15" id="KW-0812">Transmembrane</keyword>
<dbReference type="PRINTS" id="PR00463">
    <property type="entry name" value="EP450I"/>
</dbReference>
<dbReference type="InterPro" id="IPR002401">
    <property type="entry name" value="Cyt_P450_E_grp-I"/>
</dbReference>
<keyword evidence="17" id="KW-1185">Reference proteome</keyword>
<keyword evidence="10 13" id="KW-0408">Iron</keyword>
<accession>A0A1B0GHU2</accession>
<sequence>MIGLYLLLTVLAIYLYFKWHLSFFIRRGIAGPSPLPIVGNMWKYVTMQKHFGNVFDEIYQSYPKANYVGFYKLHNPAVLVKDLDVVKDILVGDFSSFHDNDFTLDPKLDPIAVMNPFFATGEKWKGLRSLVTPIFTQSKIRACFPIISGVCKTLVEYLENGPEAGNVNGIEAKTLGEMFTMDVVASAGFSVEGKSFTNLQSPFRKLVADLISPSSSNAIKAFVMLFMPQLAPLFGISFVSKEQDTWIRSFVDQVIRRRKELGEKRQDFLQNFLDIQGRQENLNSKDLVPGQALVFIAEGTETSSTLIGFSLYEIAKHPEVMRRAQEEIDAVYERHGGVLTEEGLMEMEYLEQVLYETLRVHSAVYSMARIATKDYTFPPQFQDSDQRLTIPKGTSIIIPVRSIHYDPTYFPQPYVFDPSRFSEDQKKERHRYAFLAFGEGPRICLGMKFALFQVKAAISSILRNFDISLSPKTENPLKFSKKSFLLVAEGGIWVKFEKRQKK</sequence>
<evidence type="ECO:0000256" key="10">
    <source>
        <dbReference type="ARBA" id="ARBA00023004"/>
    </source>
</evidence>
<dbReference type="VEuPathDB" id="VectorBase:LLOJ001642"/>
<evidence type="ECO:0000256" key="2">
    <source>
        <dbReference type="ARBA" id="ARBA00004174"/>
    </source>
</evidence>
<dbReference type="EnsemblMetazoa" id="LLOJ001642-RA">
    <property type="protein sequence ID" value="LLOJ001642-PA"/>
    <property type="gene ID" value="LLOJ001642"/>
</dbReference>
<evidence type="ECO:0000256" key="5">
    <source>
        <dbReference type="ARBA" id="ARBA00022617"/>
    </source>
</evidence>
<dbReference type="GO" id="GO:0004497">
    <property type="term" value="F:monooxygenase activity"/>
    <property type="evidence" value="ECO:0007669"/>
    <property type="project" value="UniProtKB-KW"/>
</dbReference>
<evidence type="ECO:0000256" key="15">
    <source>
        <dbReference type="SAM" id="Phobius"/>
    </source>
</evidence>
<evidence type="ECO:0000256" key="9">
    <source>
        <dbReference type="ARBA" id="ARBA00023002"/>
    </source>
</evidence>
<comment type="subcellular location">
    <subcellularLocation>
        <location evidence="3">Endoplasmic reticulum membrane</location>
        <topology evidence="3">Peripheral membrane protein</topology>
    </subcellularLocation>
    <subcellularLocation>
        <location evidence="2">Microsome membrane</location>
        <topology evidence="2">Peripheral membrane protein</topology>
    </subcellularLocation>
</comment>
<dbReference type="PRINTS" id="PR00385">
    <property type="entry name" value="P450"/>
</dbReference>
<evidence type="ECO:0000256" key="7">
    <source>
        <dbReference type="ARBA" id="ARBA00022824"/>
    </source>
</evidence>